<dbReference type="Proteomes" id="UP000006620">
    <property type="component" value="Chromosome"/>
</dbReference>
<dbReference type="EMBL" id="CP002869">
    <property type="protein sequence ID" value="AEI39997.1"/>
    <property type="molecule type" value="Genomic_DNA"/>
</dbReference>
<dbReference type="PATRIC" id="fig|1036673.3.peg.1257"/>
<feature type="region of interest" description="Disordered" evidence="1">
    <location>
        <begin position="1"/>
        <end position="41"/>
    </location>
</feature>
<proteinExistence type="predicted"/>
<feature type="compositionally biased region" description="Basic and acidic residues" evidence="1">
    <location>
        <begin position="1"/>
        <end position="17"/>
    </location>
</feature>
<name>F8FL78_PAEMK</name>
<dbReference type="AlphaFoldDB" id="F8FL78"/>
<protein>
    <submittedName>
        <fullName evidence="2">Uncharacterized protein</fullName>
    </submittedName>
</protein>
<evidence type="ECO:0000256" key="1">
    <source>
        <dbReference type="SAM" id="MobiDB-lite"/>
    </source>
</evidence>
<accession>F8FL78</accession>
<reference evidence="2 3" key="2">
    <citation type="journal article" date="2013" name="Genome Announc.">
        <title>Genome Sequence of Growth-Improving Paenibacillus mucilaginosus Strain KNP414.</title>
        <authorList>
            <person name="Lu J.J."/>
            <person name="Wang J.F."/>
            <person name="Hu X.F."/>
        </authorList>
    </citation>
    <scope>NUCLEOTIDE SEQUENCE [LARGE SCALE GENOMIC DNA]</scope>
    <source>
        <strain evidence="2 3">KNP414</strain>
    </source>
</reference>
<dbReference type="HOGENOM" id="CLU_3273771_0_0_9"/>
<dbReference type="KEGG" id="pms:KNP414_01433"/>
<reference evidence="3" key="1">
    <citation type="submission" date="2011-06" db="EMBL/GenBank/DDBJ databases">
        <title>Complete genome sequence of Paenibacillus mucilaginosus KNP414.</title>
        <authorList>
            <person name="Wang J."/>
            <person name="Hu S."/>
            <person name="Hu X."/>
            <person name="Zhang B."/>
            <person name="Dong D."/>
            <person name="Zhang S."/>
            <person name="Zhao K."/>
            <person name="Wu D."/>
        </authorList>
    </citation>
    <scope>NUCLEOTIDE SEQUENCE [LARGE SCALE GENOMIC DNA]</scope>
    <source>
        <strain evidence="3">KNP414</strain>
    </source>
</reference>
<sequence length="41" mass="4521">MGESRGTRQDQAVKPDGDPAGTDTLEKKELQHSEPCNPHYP</sequence>
<organism evidence="2 3">
    <name type="scientific">Paenibacillus mucilaginosus (strain KNP414)</name>
    <dbReference type="NCBI Taxonomy" id="1036673"/>
    <lineage>
        <taxon>Bacteria</taxon>
        <taxon>Bacillati</taxon>
        <taxon>Bacillota</taxon>
        <taxon>Bacilli</taxon>
        <taxon>Bacillales</taxon>
        <taxon>Paenibacillaceae</taxon>
        <taxon>Paenibacillus</taxon>
    </lineage>
</organism>
<gene>
    <name evidence="2" type="ordered locus">KNP414_01433</name>
</gene>
<evidence type="ECO:0000313" key="2">
    <source>
        <dbReference type="EMBL" id="AEI39997.1"/>
    </source>
</evidence>
<evidence type="ECO:0000313" key="3">
    <source>
        <dbReference type="Proteomes" id="UP000006620"/>
    </source>
</evidence>